<organism evidence="1 2">
    <name type="scientific">Daucus carota subsp. sativus</name>
    <name type="common">Carrot</name>
    <dbReference type="NCBI Taxonomy" id="79200"/>
    <lineage>
        <taxon>Eukaryota</taxon>
        <taxon>Viridiplantae</taxon>
        <taxon>Streptophyta</taxon>
        <taxon>Embryophyta</taxon>
        <taxon>Tracheophyta</taxon>
        <taxon>Spermatophyta</taxon>
        <taxon>Magnoliopsida</taxon>
        <taxon>eudicotyledons</taxon>
        <taxon>Gunneridae</taxon>
        <taxon>Pentapetalae</taxon>
        <taxon>asterids</taxon>
        <taxon>campanulids</taxon>
        <taxon>Apiales</taxon>
        <taxon>Apiaceae</taxon>
        <taxon>Apioideae</taxon>
        <taxon>Scandiceae</taxon>
        <taxon>Daucinae</taxon>
        <taxon>Daucus</taxon>
        <taxon>Daucus sect. Daucus</taxon>
    </lineage>
</organism>
<dbReference type="PANTHER" id="PTHR37078:SF6">
    <property type="entry name" value="NODULE CYSTEINE-RICH (NCR) SECRETED PEPTIDE"/>
    <property type="match status" value="1"/>
</dbReference>
<gene>
    <name evidence="1" type="ORF">DCAR_0727573</name>
</gene>
<dbReference type="EMBL" id="CP093349">
    <property type="protein sequence ID" value="WOH08136.1"/>
    <property type="molecule type" value="Genomic_DNA"/>
</dbReference>
<dbReference type="AlphaFoldDB" id="A0AAF1B9E9"/>
<name>A0AAF1B9E9_DAUCS</name>
<evidence type="ECO:0000313" key="2">
    <source>
        <dbReference type="Proteomes" id="UP000077755"/>
    </source>
</evidence>
<keyword evidence="2" id="KW-1185">Reference proteome</keyword>
<dbReference type="PANTHER" id="PTHR37078">
    <property type="entry name" value="NODULE CYSTEINE-RICH (NCR) SECRETED PEPTIDE"/>
    <property type="match status" value="1"/>
</dbReference>
<sequence>MASLKASTLLLVSLLVIVSMVLITILGTLGMVCKCCNGRGVECKTEWLQPCPHLRCHPWKQQLNHR</sequence>
<proteinExistence type="predicted"/>
<accession>A0AAF1B9E9</accession>
<evidence type="ECO:0000313" key="1">
    <source>
        <dbReference type="EMBL" id="WOH08136.1"/>
    </source>
</evidence>
<dbReference type="Proteomes" id="UP000077755">
    <property type="component" value="Chromosome 7"/>
</dbReference>
<reference evidence="1" key="2">
    <citation type="submission" date="2022-03" db="EMBL/GenBank/DDBJ databases">
        <title>Draft title - Genomic analysis of global carrot germplasm unveils the trajectory of domestication and the origin of high carotenoid orange carrot.</title>
        <authorList>
            <person name="Iorizzo M."/>
            <person name="Ellison S."/>
            <person name="Senalik D."/>
            <person name="Macko-Podgorni A."/>
            <person name="Grzebelus D."/>
            <person name="Bostan H."/>
            <person name="Rolling W."/>
            <person name="Curaba J."/>
            <person name="Simon P."/>
        </authorList>
    </citation>
    <scope>NUCLEOTIDE SEQUENCE</scope>
    <source>
        <tissue evidence="1">Leaf</tissue>
    </source>
</reference>
<reference evidence="1" key="1">
    <citation type="journal article" date="2016" name="Nat. Genet.">
        <title>A high-quality carrot genome assembly provides new insights into carotenoid accumulation and asterid genome evolution.</title>
        <authorList>
            <person name="Iorizzo M."/>
            <person name="Ellison S."/>
            <person name="Senalik D."/>
            <person name="Zeng P."/>
            <person name="Satapoomin P."/>
            <person name="Huang J."/>
            <person name="Bowman M."/>
            <person name="Iovene M."/>
            <person name="Sanseverino W."/>
            <person name="Cavagnaro P."/>
            <person name="Yildiz M."/>
            <person name="Macko-Podgorni A."/>
            <person name="Moranska E."/>
            <person name="Grzebelus E."/>
            <person name="Grzebelus D."/>
            <person name="Ashrafi H."/>
            <person name="Zheng Z."/>
            <person name="Cheng S."/>
            <person name="Spooner D."/>
            <person name="Van Deynze A."/>
            <person name="Simon P."/>
        </authorList>
    </citation>
    <scope>NUCLEOTIDE SEQUENCE</scope>
    <source>
        <tissue evidence="1">Leaf</tissue>
    </source>
</reference>
<protein>
    <submittedName>
        <fullName evidence="1">Uncharacterized protein</fullName>
    </submittedName>
</protein>